<comment type="subcellular location">
    <subcellularLocation>
        <location evidence="1">Nucleus</location>
    </subcellularLocation>
</comment>
<dbReference type="Proteomes" id="UP000001646">
    <property type="component" value="Chromosome 2"/>
</dbReference>
<dbReference type="FunFam" id="3.30.160.60:FF:003393">
    <property type="entry name" value="Zinc finger protein 347"/>
    <property type="match status" value="1"/>
</dbReference>
<keyword evidence="10" id="KW-0539">Nucleus</keyword>
<keyword evidence="15" id="KW-1185">Reference proteome</keyword>
<dbReference type="Pfam" id="PF00096">
    <property type="entry name" value="zf-C2H2"/>
    <property type="match status" value="5"/>
</dbReference>
<dbReference type="InterPro" id="IPR036236">
    <property type="entry name" value="Znf_C2H2_sf"/>
</dbReference>
<feature type="domain" description="C2H2-type" evidence="12">
    <location>
        <begin position="311"/>
        <end position="338"/>
    </location>
</feature>
<dbReference type="Pfam" id="PF16622">
    <property type="entry name" value="zf-C2H2_11"/>
    <property type="match status" value="1"/>
</dbReference>
<evidence type="ECO:0000256" key="2">
    <source>
        <dbReference type="ARBA" id="ARBA00006991"/>
    </source>
</evidence>
<keyword evidence="8" id="KW-0238">DNA-binding</keyword>
<dbReference type="PROSITE" id="PS50157">
    <property type="entry name" value="ZINC_FINGER_C2H2_2"/>
    <property type="match status" value="7"/>
</dbReference>
<dbReference type="FunFam" id="3.30.160.60:FF:001119">
    <property type="entry name" value="zinc finger protein 408"/>
    <property type="match status" value="1"/>
</dbReference>
<keyword evidence="7" id="KW-0805">Transcription regulation</keyword>
<gene>
    <name evidence="14" type="primary">LOC100551665</name>
</gene>
<feature type="domain" description="C2H2-type" evidence="12">
    <location>
        <begin position="223"/>
        <end position="250"/>
    </location>
</feature>
<dbReference type="FunFam" id="3.30.160.60:FF:000383">
    <property type="entry name" value="Uncharacterized protein"/>
    <property type="match status" value="1"/>
</dbReference>
<dbReference type="GO" id="GO:0008270">
    <property type="term" value="F:zinc ion binding"/>
    <property type="evidence" value="ECO:0007669"/>
    <property type="project" value="UniProtKB-KW"/>
</dbReference>
<dbReference type="InterPro" id="IPR041697">
    <property type="entry name" value="Znf-C2H2_11"/>
</dbReference>
<evidence type="ECO:0000256" key="10">
    <source>
        <dbReference type="ARBA" id="ARBA00023242"/>
    </source>
</evidence>
<evidence type="ECO:0000259" key="13">
    <source>
        <dbReference type="PROSITE" id="PS50805"/>
    </source>
</evidence>
<dbReference type="InterPro" id="IPR001909">
    <property type="entry name" value="KRAB"/>
</dbReference>
<dbReference type="Pfam" id="PF01352">
    <property type="entry name" value="KRAB"/>
    <property type="match status" value="1"/>
</dbReference>
<dbReference type="SUPFAM" id="SSF57667">
    <property type="entry name" value="beta-beta-alpha zinc fingers"/>
    <property type="match status" value="4"/>
</dbReference>
<dbReference type="GO" id="GO:0003677">
    <property type="term" value="F:DNA binding"/>
    <property type="evidence" value="ECO:0007669"/>
    <property type="project" value="UniProtKB-KW"/>
</dbReference>
<feature type="domain" description="C2H2-type" evidence="12">
    <location>
        <begin position="339"/>
        <end position="366"/>
    </location>
</feature>
<keyword evidence="9" id="KW-0804">Transcription</keyword>
<dbReference type="GO" id="GO:0005634">
    <property type="term" value="C:nucleus"/>
    <property type="evidence" value="ECO:0007669"/>
    <property type="project" value="UniProtKB-SubCell"/>
</dbReference>
<dbReference type="CDD" id="cd07765">
    <property type="entry name" value="KRAB_A-box"/>
    <property type="match status" value="1"/>
</dbReference>
<feature type="domain" description="C2H2-type" evidence="12">
    <location>
        <begin position="251"/>
        <end position="278"/>
    </location>
</feature>
<sequence length="424" mass="49628">MGANSLEGRQCAFEEFAEKGETKRFWRDLWIFCTAITCAERRMASKSQPKLCPPSRRENRFGVDEVLQKLIRRRIKIPVTFEDVAMYFSEDQWTLLDPDKRTLYKEVMMENYANVSALGEELGCPFEGILLPKPELISWLEQRKEPWVQDLQELNEIENVSTCSGEDRTKHPYILHGRNLVQKSKRAECSGKKTYKCPECQICFAEAAGLRTHRRVHRTEKPCQCMECGKCFPWESELRRHQRIHTGEKPYQCSECGDTFGWKSHLVRHQRSHQGFQARDKPYQCRECGNHYTRKENLIVHERTHTGERPYKCLECGKCFFRSAIFIRHQRLHMGEKPYQCFQCGKCFVRKTCLTKHEKAHEEKEYYQCLESGENFARKSCLLNPGNVHPGKQCGECFDVSSALERHKGVHIGQQEGCYETVFA</sequence>
<dbReference type="SUPFAM" id="SSF109640">
    <property type="entry name" value="KRAB domain (Kruppel-associated box)"/>
    <property type="match status" value="1"/>
</dbReference>
<feature type="domain" description="C2H2-type" evidence="12">
    <location>
        <begin position="195"/>
        <end position="222"/>
    </location>
</feature>
<feature type="domain" description="KRAB" evidence="13">
    <location>
        <begin position="79"/>
        <end position="159"/>
    </location>
</feature>
<protein>
    <submittedName>
        <fullName evidence="14">Uncharacterized protein</fullName>
    </submittedName>
</protein>
<dbReference type="GO" id="GO:0006355">
    <property type="term" value="P:regulation of DNA-templated transcription"/>
    <property type="evidence" value="ECO:0007669"/>
    <property type="project" value="InterPro"/>
</dbReference>
<dbReference type="GeneTree" id="ENSGT01150000286941"/>
<accession>A0A803SVH1</accession>
<dbReference type="Gene3D" id="6.10.140.140">
    <property type="match status" value="1"/>
</dbReference>
<dbReference type="Gene3D" id="3.30.160.60">
    <property type="entry name" value="Classic Zinc Finger"/>
    <property type="match status" value="6"/>
</dbReference>
<dbReference type="InterPro" id="IPR036051">
    <property type="entry name" value="KRAB_dom_sf"/>
</dbReference>
<feature type="domain" description="C2H2-type" evidence="12">
    <location>
        <begin position="389"/>
        <end position="416"/>
    </location>
</feature>
<organism evidence="14 15">
    <name type="scientific">Anolis carolinensis</name>
    <name type="common">Green anole</name>
    <name type="synonym">American chameleon</name>
    <dbReference type="NCBI Taxonomy" id="28377"/>
    <lineage>
        <taxon>Eukaryota</taxon>
        <taxon>Metazoa</taxon>
        <taxon>Chordata</taxon>
        <taxon>Craniata</taxon>
        <taxon>Vertebrata</taxon>
        <taxon>Euteleostomi</taxon>
        <taxon>Lepidosauria</taxon>
        <taxon>Squamata</taxon>
        <taxon>Bifurcata</taxon>
        <taxon>Unidentata</taxon>
        <taxon>Episquamata</taxon>
        <taxon>Toxicofera</taxon>
        <taxon>Iguania</taxon>
        <taxon>Dactyloidae</taxon>
        <taxon>Anolis</taxon>
    </lineage>
</organism>
<evidence type="ECO:0000256" key="8">
    <source>
        <dbReference type="ARBA" id="ARBA00023125"/>
    </source>
</evidence>
<reference evidence="14 15" key="1">
    <citation type="submission" date="2009-12" db="EMBL/GenBank/DDBJ databases">
        <title>The Genome Sequence of Anolis carolinensis (Green Anole Lizard).</title>
        <authorList>
            <consortium name="The Genome Sequencing Platform"/>
            <person name="Di Palma F."/>
            <person name="Alfoldi J."/>
            <person name="Heiman D."/>
            <person name="Young S."/>
            <person name="Grabherr M."/>
            <person name="Johnson J."/>
            <person name="Lander E.S."/>
            <person name="Lindblad-Toh K."/>
        </authorList>
    </citation>
    <scope>NUCLEOTIDE SEQUENCE [LARGE SCALE GENOMIC DNA]</scope>
    <source>
        <strain evidence="14 15">JBL SC #1</strain>
    </source>
</reference>
<dbReference type="Ensembl" id="ENSACAT00000038537.1">
    <property type="protein sequence ID" value="ENSACAP00000026961.1"/>
    <property type="gene ID" value="ENSACAG00000040969.1"/>
</dbReference>
<evidence type="ECO:0000313" key="15">
    <source>
        <dbReference type="Proteomes" id="UP000001646"/>
    </source>
</evidence>
<keyword evidence="4" id="KW-0677">Repeat</keyword>
<dbReference type="PROSITE" id="PS00028">
    <property type="entry name" value="ZINC_FINGER_C2H2_1"/>
    <property type="match status" value="6"/>
</dbReference>
<dbReference type="FunFam" id="3.30.160.60:FF:000710">
    <property type="entry name" value="Zinc finger protein 768"/>
    <property type="match status" value="1"/>
</dbReference>
<dbReference type="SMART" id="SM00349">
    <property type="entry name" value="KRAB"/>
    <property type="match status" value="1"/>
</dbReference>
<dbReference type="FunFam" id="3.30.160.60:FF:000446">
    <property type="entry name" value="Zinc finger protein"/>
    <property type="match status" value="1"/>
</dbReference>
<dbReference type="PANTHER" id="PTHR24381">
    <property type="entry name" value="ZINC FINGER PROTEIN"/>
    <property type="match status" value="1"/>
</dbReference>
<reference evidence="14" key="2">
    <citation type="submission" date="2025-08" db="UniProtKB">
        <authorList>
            <consortium name="Ensembl"/>
        </authorList>
    </citation>
    <scope>IDENTIFICATION</scope>
</reference>
<feature type="domain" description="C2H2-type" evidence="12">
    <location>
        <begin position="283"/>
        <end position="310"/>
    </location>
</feature>
<evidence type="ECO:0000259" key="12">
    <source>
        <dbReference type="PROSITE" id="PS50157"/>
    </source>
</evidence>
<evidence type="ECO:0000256" key="1">
    <source>
        <dbReference type="ARBA" id="ARBA00004123"/>
    </source>
</evidence>
<dbReference type="AlphaFoldDB" id="A0A803SVH1"/>
<keyword evidence="5 11" id="KW-0863">Zinc-finger</keyword>
<evidence type="ECO:0000256" key="5">
    <source>
        <dbReference type="ARBA" id="ARBA00022771"/>
    </source>
</evidence>
<dbReference type="PROSITE" id="PS50805">
    <property type="entry name" value="KRAB"/>
    <property type="match status" value="1"/>
</dbReference>
<dbReference type="FunFam" id="3.30.160.60:FF:000358">
    <property type="entry name" value="zinc finger protein 24"/>
    <property type="match status" value="1"/>
</dbReference>
<evidence type="ECO:0000256" key="7">
    <source>
        <dbReference type="ARBA" id="ARBA00023015"/>
    </source>
</evidence>
<dbReference type="InParanoid" id="A0A803SVH1"/>
<evidence type="ECO:0000256" key="9">
    <source>
        <dbReference type="ARBA" id="ARBA00023163"/>
    </source>
</evidence>
<evidence type="ECO:0000256" key="6">
    <source>
        <dbReference type="ARBA" id="ARBA00022833"/>
    </source>
</evidence>
<evidence type="ECO:0000256" key="3">
    <source>
        <dbReference type="ARBA" id="ARBA00022723"/>
    </source>
</evidence>
<comment type="similarity">
    <text evidence="2">Belongs to the krueppel C2H2-type zinc-finger protein family.</text>
</comment>
<dbReference type="PANTHER" id="PTHR24381:SF436">
    <property type="entry name" value="ZINC FINGER PROTEIN 768"/>
    <property type="match status" value="1"/>
</dbReference>
<keyword evidence="3" id="KW-0479">Metal-binding</keyword>
<evidence type="ECO:0000313" key="14">
    <source>
        <dbReference type="Ensembl" id="ENSACAP00000026961.1"/>
    </source>
</evidence>
<dbReference type="SMART" id="SM00355">
    <property type="entry name" value="ZnF_C2H2"/>
    <property type="match status" value="7"/>
</dbReference>
<reference evidence="14" key="3">
    <citation type="submission" date="2025-09" db="UniProtKB">
        <authorList>
            <consortium name="Ensembl"/>
        </authorList>
    </citation>
    <scope>IDENTIFICATION</scope>
</reference>
<evidence type="ECO:0000256" key="4">
    <source>
        <dbReference type="ARBA" id="ARBA00022737"/>
    </source>
</evidence>
<evidence type="ECO:0000256" key="11">
    <source>
        <dbReference type="PROSITE-ProRule" id="PRU00042"/>
    </source>
</evidence>
<proteinExistence type="inferred from homology"/>
<dbReference type="InterPro" id="IPR013087">
    <property type="entry name" value="Znf_C2H2_type"/>
</dbReference>
<keyword evidence="6" id="KW-0862">Zinc</keyword>
<name>A0A803SVH1_ANOCA</name>